<gene>
    <name evidence="2" type="ORF">EPA93_42855</name>
</gene>
<proteinExistence type="predicted"/>
<feature type="transmembrane region" description="Helical" evidence="1">
    <location>
        <begin position="44"/>
        <end position="66"/>
    </location>
</feature>
<evidence type="ECO:0000313" key="2">
    <source>
        <dbReference type="EMBL" id="QBD82359.1"/>
    </source>
</evidence>
<keyword evidence="2" id="KW-0482">Metalloprotease</keyword>
<dbReference type="GO" id="GO:0008237">
    <property type="term" value="F:metallopeptidase activity"/>
    <property type="evidence" value="ECO:0007669"/>
    <property type="project" value="UniProtKB-KW"/>
</dbReference>
<dbReference type="InterPro" id="IPR011397">
    <property type="entry name" value="YhfC"/>
</dbReference>
<keyword evidence="2" id="KW-0378">Hydrolase</keyword>
<name>A0A4P6K2I9_KTERU</name>
<keyword evidence="3" id="KW-1185">Reference proteome</keyword>
<organism evidence="2 3">
    <name type="scientific">Ktedonosporobacter rubrisoli</name>
    <dbReference type="NCBI Taxonomy" id="2509675"/>
    <lineage>
        <taxon>Bacteria</taxon>
        <taxon>Bacillati</taxon>
        <taxon>Chloroflexota</taxon>
        <taxon>Ktedonobacteria</taxon>
        <taxon>Ktedonobacterales</taxon>
        <taxon>Ktedonosporobacteraceae</taxon>
        <taxon>Ktedonosporobacter</taxon>
    </lineage>
</organism>
<evidence type="ECO:0000313" key="3">
    <source>
        <dbReference type="Proteomes" id="UP000290365"/>
    </source>
</evidence>
<keyword evidence="1" id="KW-1133">Transmembrane helix</keyword>
<dbReference type="KEGG" id="kbs:EPA93_42855"/>
<feature type="transmembrane region" description="Helical" evidence="1">
    <location>
        <begin position="119"/>
        <end position="152"/>
    </location>
</feature>
<dbReference type="AlphaFoldDB" id="A0A4P6K2I9"/>
<dbReference type="GO" id="GO:0006508">
    <property type="term" value="P:proteolysis"/>
    <property type="evidence" value="ECO:0007669"/>
    <property type="project" value="UniProtKB-KW"/>
</dbReference>
<feature type="transmembrane region" description="Helical" evidence="1">
    <location>
        <begin position="78"/>
        <end position="98"/>
    </location>
</feature>
<sequence>MQSSVSLNQGWLIGTIVTAVFVICYPIVLAIIARKRLHVSWRYFWYGALIFFLFQLITRIPLVIWLQTLFASQLKASLAFRIAWIVALALTAGLAEEIGRYIGYRWLMKREEKTWSKAIMYGIGHGGLESILFVGGQVILGLVGTITLASLLASNPASLPAGTREVAMHQLAAINAQPVWLAFLGGWERLWTLPFHIAMSVVVLQVFRRNNIAWLWLAILLHACLDFLTAGLPLWLGARPETSLVVEGVVTVSGLFALWLIWRLRDKREPTQTATPTALEPGTSVS</sequence>
<dbReference type="RefSeq" id="WP_129893428.1">
    <property type="nucleotide sequence ID" value="NZ_CP035758.1"/>
</dbReference>
<feature type="transmembrane region" description="Helical" evidence="1">
    <location>
        <begin position="12"/>
        <end position="32"/>
    </location>
</feature>
<dbReference type="Pfam" id="PF10086">
    <property type="entry name" value="YhfC"/>
    <property type="match status" value="1"/>
</dbReference>
<keyword evidence="1" id="KW-0812">Transmembrane</keyword>
<reference evidence="2 3" key="1">
    <citation type="submission" date="2019-01" db="EMBL/GenBank/DDBJ databases">
        <title>Ktedonosporobacter rubrisoli SCAWS-G2.</title>
        <authorList>
            <person name="Huang Y."/>
            <person name="Yan B."/>
        </authorList>
    </citation>
    <scope>NUCLEOTIDE SEQUENCE [LARGE SCALE GENOMIC DNA]</scope>
    <source>
        <strain evidence="2 3">SCAWS-G2</strain>
    </source>
</reference>
<feature type="transmembrane region" description="Helical" evidence="1">
    <location>
        <begin position="214"/>
        <end position="236"/>
    </location>
</feature>
<dbReference type="OrthoDB" id="155163at2"/>
<protein>
    <submittedName>
        <fullName evidence="2">YhfC family intramembrane metalloprotease</fullName>
    </submittedName>
</protein>
<feature type="transmembrane region" description="Helical" evidence="1">
    <location>
        <begin position="242"/>
        <end position="262"/>
    </location>
</feature>
<feature type="transmembrane region" description="Helical" evidence="1">
    <location>
        <begin position="190"/>
        <end position="207"/>
    </location>
</feature>
<dbReference type="EMBL" id="CP035758">
    <property type="protein sequence ID" value="QBD82359.1"/>
    <property type="molecule type" value="Genomic_DNA"/>
</dbReference>
<keyword evidence="2" id="KW-0645">Protease</keyword>
<keyword evidence="1" id="KW-0472">Membrane</keyword>
<accession>A0A4P6K2I9</accession>
<evidence type="ECO:0000256" key="1">
    <source>
        <dbReference type="SAM" id="Phobius"/>
    </source>
</evidence>
<dbReference type="Proteomes" id="UP000290365">
    <property type="component" value="Chromosome"/>
</dbReference>
<dbReference type="PIRSF" id="PIRSF033101">
    <property type="entry name" value="UCP033101"/>
    <property type="match status" value="1"/>
</dbReference>